<accession>A0A6A0A8P6</accession>
<reference evidence="1 2" key="1">
    <citation type="submission" date="2020-02" db="EMBL/GenBank/DDBJ databases">
        <title>Draft genome sequence of Haematococcus lacustris strain NIES-144.</title>
        <authorList>
            <person name="Morimoto D."/>
            <person name="Nakagawa S."/>
            <person name="Yoshida T."/>
            <person name="Sawayama S."/>
        </authorList>
    </citation>
    <scope>NUCLEOTIDE SEQUENCE [LARGE SCALE GENOMIC DNA]</scope>
    <source>
        <strain evidence="1 2">NIES-144</strain>
    </source>
</reference>
<comment type="caution">
    <text evidence="1">The sequence shown here is derived from an EMBL/GenBank/DDBJ whole genome shotgun (WGS) entry which is preliminary data.</text>
</comment>
<organism evidence="1 2">
    <name type="scientific">Haematococcus lacustris</name>
    <name type="common">Green alga</name>
    <name type="synonym">Haematococcus pluvialis</name>
    <dbReference type="NCBI Taxonomy" id="44745"/>
    <lineage>
        <taxon>Eukaryota</taxon>
        <taxon>Viridiplantae</taxon>
        <taxon>Chlorophyta</taxon>
        <taxon>core chlorophytes</taxon>
        <taxon>Chlorophyceae</taxon>
        <taxon>CS clade</taxon>
        <taxon>Chlamydomonadales</taxon>
        <taxon>Haematococcaceae</taxon>
        <taxon>Haematococcus</taxon>
    </lineage>
</organism>
<sequence length="228" mass="24077">MEDRRVDGNKVRYCVRMFGGHTGMAILGSSEVSWKGTKVGGVEKHRLSRQDCLVAAAVEGWGQAEVPCWPWAWLQRAWLPWAWLQQAWLCLGLGCSRGLLAGVSGLGCLGDCLLGSRGLLCTRSISLDGTGRLGSLGSSRLLGCGGLLCCSLLGSLTQLVAGLDPDQGTGVSHALQLDGQDLLPCGGQVLGILQQHSTHMKSHSLPLTAAGQLVGRNSSQDTRAEWSG</sequence>
<dbReference type="AlphaFoldDB" id="A0A6A0A8P6"/>
<dbReference type="Proteomes" id="UP000485058">
    <property type="component" value="Unassembled WGS sequence"/>
</dbReference>
<proteinExistence type="predicted"/>
<gene>
    <name evidence="1" type="ORF">HaLaN_27497</name>
</gene>
<evidence type="ECO:0000313" key="2">
    <source>
        <dbReference type="Proteomes" id="UP000485058"/>
    </source>
</evidence>
<name>A0A6A0A8P6_HAELA</name>
<dbReference type="EMBL" id="BLLF01004105">
    <property type="protein sequence ID" value="GFH28928.1"/>
    <property type="molecule type" value="Genomic_DNA"/>
</dbReference>
<evidence type="ECO:0000313" key="1">
    <source>
        <dbReference type="EMBL" id="GFH28928.1"/>
    </source>
</evidence>
<protein>
    <submittedName>
        <fullName evidence="1">Uncharacterized protein</fullName>
    </submittedName>
</protein>
<keyword evidence="2" id="KW-1185">Reference proteome</keyword>